<evidence type="ECO:0000313" key="5">
    <source>
        <dbReference type="EMBL" id="UTG69442.1"/>
    </source>
</evidence>
<protein>
    <submittedName>
        <fullName evidence="5">Lrp/AsnC family transcriptional regulator</fullName>
    </submittedName>
</protein>
<dbReference type="GO" id="GO:0043200">
    <property type="term" value="P:response to amino acid"/>
    <property type="evidence" value="ECO:0007669"/>
    <property type="project" value="TreeGrafter"/>
</dbReference>
<dbReference type="Proteomes" id="UP001057296">
    <property type="component" value="Chromosome"/>
</dbReference>
<dbReference type="PANTHER" id="PTHR30154:SF34">
    <property type="entry name" value="TRANSCRIPTIONAL REGULATOR AZLB"/>
    <property type="match status" value="1"/>
</dbReference>
<dbReference type="Pfam" id="PF13412">
    <property type="entry name" value="HTH_24"/>
    <property type="match status" value="1"/>
</dbReference>
<dbReference type="InterPro" id="IPR036388">
    <property type="entry name" value="WH-like_DNA-bd_sf"/>
</dbReference>
<feature type="domain" description="HTH asnC-type" evidence="4">
    <location>
        <begin position="3"/>
        <end position="64"/>
    </location>
</feature>
<dbReference type="InterPro" id="IPR011008">
    <property type="entry name" value="Dimeric_a/b-barrel"/>
</dbReference>
<dbReference type="SUPFAM" id="SSF54909">
    <property type="entry name" value="Dimeric alpha+beta barrel"/>
    <property type="match status" value="1"/>
</dbReference>
<dbReference type="SMART" id="SM00344">
    <property type="entry name" value="HTH_ASNC"/>
    <property type="match status" value="1"/>
</dbReference>
<keyword evidence="2" id="KW-0238">DNA-binding</keyword>
<dbReference type="PRINTS" id="PR00033">
    <property type="entry name" value="HTHASNC"/>
</dbReference>
<evidence type="ECO:0000256" key="1">
    <source>
        <dbReference type="ARBA" id="ARBA00023015"/>
    </source>
</evidence>
<keyword evidence="3" id="KW-0804">Transcription</keyword>
<dbReference type="GO" id="GO:0005829">
    <property type="term" value="C:cytosol"/>
    <property type="evidence" value="ECO:0007669"/>
    <property type="project" value="TreeGrafter"/>
</dbReference>
<evidence type="ECO:0000313" key="6">
    <source>
        <dbReference type="Proteomes" id="UP001057296"/>
    </source>
</evidence>
<dbReference type="Gene3D" id="3.30.70.920">
    <property type="match status" value="1"/>
</dbReference>
<dbReference type="InterPro" id="IPR000485">
    <property type="entry name" value="AsnC-type_HTH_dom"/>
</dbReference>
<dbReference type="AlphaFoldDB" id="A0A9X9HTN7"/>
<name>A0A9X9HTN7_NEISU</name>
<accession>A0A9X9HTN7</accession>
<proteinExistence type="predicted"/>
<dbReference type="InterPro" id="IPR019888">
    <property type="entry name" value="Tscrpt_reg_AsnC-like"/>
</dbReference>
<gene>
    <name evidence="5" type="ORF">KCG54_09670</name>
</gene>
<keyword evidence="1" id="KW-0805">Transcription regulation</keyword>
<dbReference type="Pfam" id="PF01037">
    <property type="entry name" value="AsnC_trans_reg"/>
    <property type="match status" value="1"/>
</dbReference>
<dbReference type="InterPro" id="IPR019887">
    <property type="entry name" value="Tscrpt_reg_AsnC/Lrp_C"/>
</dbReference>
<dbReference type="InterPro" id="IPR036390">
    <property type="entry name" value="WH_DNA-bd_sf"/>
</dbReference>
<organism evidence="5 6">
    <name type="scientific">Neisseria subflava</name>
    <dbReference type="NCBI Taxonomy" id="28449"/>
    <lineage>
        <taxon>Bacteria</taxon>
        <taxon>Pseudomonadati</taxon>
        <taxon>Pseudomonadota</taxon>
        <taxon>Betaproteobacteria</taxon>
        <taxon>Neisseriales</taxon>
        <taxon>Neisseriaceae</taxon>
        <taxon>Neisseria</taxon>
    </lineage>
</organism>
<dbReference type="GO" id="GO:0043565">
    <property type="term" value="F:sequence-specific DNA binding"/>
    <property type="evidence" value="ECO:0007669"/>
    <property type="project" value="InterPro"/>
</dbReference>
<evidence type="ECO:0000256" key="3">
    <source>
        <dbReference type="ARBA" id="ARBA00023163"/>
    </source>
</evidence>
<evidence type="ECO:0000259" key="4">
    <source>
        <dbReference type="PROSITE" id="PS50956"/>
    </source>
</evidence>
<dbReference type="RefSeq" id="WP_107867844.1">
    <property type="nucleotide sequence ID" value="NZ_CP073115.1"/>
</dbReference>
<dbReference type="PANTHER" id="PTHR30154">
    <property type="entry name" value="LEUCINE-RESPONSIVE REGULATORY PROTEIN"/>
    <property type="match status" value="1"/>
</dbReference>
<dbReference type="PROSITE" id="PS50956">
    <property type="entry name" value="HTH_ASNC_2"/>
    <property type="match status" value="1"/>
</dbReference>
<dbReference type="SUPFAM" id="SSF46785">
    <property type="entry name" value="Winged helix' DNA-binding domain"/>
    <property type="match status" value="1"/>
</dbReference>
<reference evidence="5" key="1">
    <citation type="submission" date="2021-04" db="EMBL/GenBank/DDBJ databases">
        <title>Characterizing Neisseria spp. as novel respiratory pathobionts in bronchiectasis.</title>
        <authorList>
            <person name="Li L."/>
            <person name="Mac Aogain M."/>
            <person name="Xu T."/>
            <person name="Jaggi T.K."/>
            <person name="Chan L.Y."/>
            <person name="Keir H.R."/>
            <person name="Dicker A.J."/>
            <person name="Qu J."/>
            <person name="Liu Y."/>
            <person name="Chen H.S."/>
            <person name="Koh M.S."/>
            <person name="Ong T.H."/>
            <person name="Lim A.Y.H."/>
            <person name="Abisheganaden J."/>
            <person name="Low T.B."/>
            <person name="Oliver B.G."/>
            <person name="Tan N.S."/>
            <person name="Fang M."/>
            <person name="Chalmers J.D."/>
            <person name="Chotirmall S.H."/>
        </authorList>
    </citation>
    <scope>NUCLEOTIDE SEQUENCE</scope>
    <source>
        <strain evidence="5">TT0077</strain>
    </source>
</reference>
<dbReference type="EMBL" id="CP073115">
    <property type="protein sequence ID" value="UTG69442.1"/>
    <property type="molecule type" value="Genomic_DNA"/>
</dbReference>
<evidence type="ECO:0000256" key="2">
    <source>
        <dbReference type="ARBA" id="ARBA00023125"/>
    </source>
</evidence>
<dbReference type="Gene3D" id="1.10.10.10">
    <property type="entry name" value="Winged helix-like DNA-binding domain superfamily/Winged helix DNA-binding domain"/>
    <property type="match status" value="1"/>
</dbReference>
<sequence>MELDKLDRNILNILQTRADIPLKELAAQVHSSIATCQRRIKNLTEQGVIIRQAAIVSPQAVGLNISVFVQVDLERQYHDVQEAFERSMQRDPQVVGCYEISGNYDFLLLVHCTDMPAYHAFTRRVLTSVNRVRNFKSQFVMNFAKTETKIEIPG</sequence>